<accession>A0AA93BJ27</accession>
<evidence type="ECO:0000256" key="2">
    <source>
        <dbReference type="SAM" id="Phobius"/>
    </source>
</evidence>
<evidence type="ECO:0000313" key="4">
    <source>
        <dbReference type="Proteomes" id="UP000285604"/>
    </source>
</evidence>
<comment type="caution">
    <text evidence="3">The sequence shown here is derived from an EMBL/GenBank/DDBJ whole genome shotgun (WGS) entry which is preliminary data.</text>
</comment>
<keyword evidence="2" id="KW-1133">Transmembrane helix</keyword>
<dbReference type="Proteomes" id="UP000285604">
    <property type="component" value="Unassembled WGS sequence"/>
</dbReference>
<dbReference type="EMBL" id="QSCI01000101">
    <property type="protein sequence ID" value="RGX90403.1"/>
    <property type="molecule type" value="Genomic_DNA"/>
</dbReference>
<feature type="transmembrane region" description="Helical" evidence="2">
    <location>
        <begin position="17"/>
        <end position="37"/>
    </location>
</feature>
<organism evidence="3 4">
    <name type="scientific">Segatella copri</name>
    <dbReference type="NCBI Taxonomy" id="165179"/>
    <lineage>
        <taxon>Bacteria</taxon>
        <taxon>Pseudomonadati</taxon>
        <taxon>Bacteroidota</taxon>
        <taxon>Bacteroidia</taxon>
        <taxon>Bacteroidales</taxon>
        <taxon>Prevotellaceae</taxon>
        <taxon>Segatella</taxon>
    </lineage>
</organism>
<evidence type="ECO:0000256" key="1">
    <source>
        <dbReference type="SAM" id="MobiDB-lite"/>
    </source>
</evidence>
<dbReference type="AlphaFoldDB" id="A0AA93BJ27"/>
<name>A0AA93BJ27_9BACT</name>
<sequence length="92" mass="10742">MSEQYKFESLIGESFKWTLFCYPFLTGRLFLYLRVLYYEYFEKSIHQEGSASINKIDEEADCMNTNEDKHVQNAQKQKSGAACKSAGKHRTI</sequence>
<protein>
    <submittedName>
        <fullName evidence="3">Uncharacterized protein</fullName>
    </submittedName>
</protein>
<keyword evidence="2" id="KW-0472">Membrane</keyword>
<keyword evidence="2" id="KW-0812">Transmembrane</keyword>
<evidence type="ECO:0000313" key="3">
    <source>
        <dbReference type="EMBL" id="RGX90403.1"/>
    </source>
</evidence>
<gene>
    <name evidence="3" type="ORF">DXA63_14415</name>
</gene>
<proteinExistence type="predicted"/>
<feature type="region of interest" description="Disordered" evidence="1">
    <location>
        <begin position="70"/>
        <end position="92"/>
    </location>
</feature>
<reference evidence="3 4" key="1">
    <citation type="submission" date="2018-08" db="EMBL/GenBank/DDBJ databases">
        <title>A genome reference for cultivated species of the human gut microbiota.</title>
        <authorList>
            <person name="Zou Y."/>
            <person name="Xue W."/>
            <person name="Luo G."/>
        </authorList>
    </citation>
    <scope>NUCLEOTIDE SEQUENCE [LARGE SCALE GENOMIC DNA]</scope>
    <source>
        <strain evidence="3 4">OF03-3</strain>
    </source>
</reference>